<gene>
    <name evidence="3" type="ORF">SAMN04487908_13130</name>
</gene>
<sequence>MKTIIVPIDFSEHSEYALHTAAILAKEQNAEIIALHMLELSTVHAYGEESQSKHIEKALYYTKLAEKKFDGFLNKEYLKGISVTPIIRHFKVFSELGEVVAENNADLVVMGSKGSSGLTEFFIGSNTEKVVRNSEVPVLVVKNKPIDWNVKKVVFATDFSEEAIPSFSKSIALLDAMKADVQMLYVNVPGEGFKATDEMEWAVETFLEQAEGNLDRVKDVHFIADKSAEKGILKYAKKVDADIVAVTTHGRTGLARFFEGSVSEDLVNHADFAILSFRID</sequence>
<evidence type="ECO:0000313" key="3">
    <source>
        <dbReference type="EMBL" id="SHJ90901.1"/>
    </source>
</evidence>
<dbReference type="PANTHER" id="PTHR46268">
    <property type="entry name" value="STRESS RESPONSE PROTEIN NHAX"/>
    <property type="match status" value="1"/>
</dbReference>
<dbReference type="InterPro" id="IPR014729">
    <property type="entry name" value="Rossmann-like_a/b/a_fold"/>
</dbReference>
<dbReference type="InterPro" id="IPR006015">
    <property type="entry name" value="Universal_stress_UspA"/>
</dbReference>
<name>A0A1M6N5F1_9FLAO</name>
<dbReference type="EMBL" id="FQYV01000031">
    <property type="protein sequence ID" value="SHJ90901.1"/>
    <property type="molecule type" value="Genomic_DNA"/>
</dbReference>
<dbReference type="CDD" id="cd00293">
    <property type="entry name" value="USP-like"/>
    <property type="match status" value="2"/>
</dbReference>
<proteinExistence type="inferred from homology"/>
<evidence type="ECO:0000256" key="1">
    <source>
        <dbReference type="ARBA" id="ARBA00008791"/>
    </source>
</evidence>
<keyword evidence="4" id="KW-1185">Reference proteome</keyword>
<dbReference type="Proteomes" id="UP000184172">
    <property type="component" value="Unassembled WGS sequence"/>
</dbReference>
<organism evidence="3 4">
    <name type="scientific">Aequorivita viscosa</name>
    <dbReference type="NCBI Taxonomy" id="797419"/>
    <lineage>
        <taxon>Bacteria</taxon>
        <taxon>Pseudomonadati</taxon>
        <taxon>Bacteroidota</taxon>
        <taxon>Flavobacteriia</taxon>
        <taxon>Flavobacteriales</taxon>
        <taxon>Flavobacteriaceae</taxon>
        <taxon>Aequorivita</taxon>
    </lineage>
</organism>
<accession>A0A1M6N5F1</accession>
<evidence type="ECO:0000259" key="2">
    <source>
        <dbReference type="Pfam" id="PF00582"/>
    </source>
</evidence>
<comment type="similarity">
    <text evidence="1">Belongs to the universal stress protein A family.</text>
</comment>
<dbReference type="AlphaFoldDB" id="A0A1M6N5F1"/>
<feature type="domain" description="UspA" evidence="2">
    <location>
        <begin position="1"/>
        <end position="142"/>
    </location>
</feature>
<dbReference type="RefSeq" id="WP_073221467.1">
    <property type="nucleotide sequence ID" value="NZ_FNNS01000029.1"/>
</dbReference>
<reference evidence="4" key="1">
    <citation type="submission" date="2016-11" db="EMBL/GenBank/DDBJ databases">
        <authorList>
            <person name="Varghese N."/>
            <person name="Submissions S."/>
        </authorList>
    </citation>
    <scope>NUCLEOTIDE SEQUENCE [LARGE SCALE GENOMIC DNA]</scope>
    <source>
        <strain evidence="4">DSM 26349</strain>
    </source>
</reference>
<dbReference type="Gene3D" id="3.40.50.620">
    <property type="entry name" value="HUPs"/>
    <property type="match status" value="2"/>
</dbReference>
<protein>
    <submittedName>
        <fullName evidence="3">Nucleotide-binding universal stress protein, UspA family</fullName>
    </submittedName>
</protein>
<dbReference type="InterPro" id="IPR006016">
    <property type="entry name" value="UspA"/>
</dbReference>
<dbReference type="STRING" id="797419.SAMN05216556_12931"/>
<dbReference type="Pfam" id="PF00582">
    <property type="entry name" value="Usp"/>
    <property type="match status" value="2"/>
</dbReference>
<dbReference type="SUPFAM" id="SSF52402">
    <property type="entry name" value="Adenine nucleotide alpha hydrolases-like"/>
    <property type="match status" value="2"/>
</dbReference>
<evidence type="ECO:0000313" key="4">
    <source>
        <dbReference type="Proteomes" id="UP000184172"/>
    </source>
</evidence>
<dbReference type="OrthoDB" id="9788959at2"/>
<dbReference type="PRINTS" id="PR01438">
    <property type="entry name" value="UNVRSLSTRESS"/>
</dbReference>
<dbReference type="PANTHER" id="PTHR46268:SF6">
    <property type="entry name" value="UNIVERSAL STRESS PROTEIN UP12"/>
    <property type="match status" value="1"/>
</dbReference>
<feature type="domain" description="UspA" evidence="2">
    <location>
        <begin position="150"/>
        <end position="274"/>
    </location>
</feature>